<feature type="domain" description="DUF1468" evidence="2">
    <location>
        <begin position="9"/>
        <end position="142"/>
    </location>
</feature>
<reference evidence="3" key="3">
    <citation type="submission" date="2023-01" db="EMBL/GenBank/DDBJ databases">
        <authorList>
            <person name="Sun Q."/>
            <person name="Evtushenko L."/>
        </authorList>
    </citation>
    <scope>NUCLEOTIDE SEQUENCE</scope>
    <source>
        <strain evidence="3">VKM B-1606</strain>
    </source>
</reference>
<organism evidence="3 6">
    <name type="scientific">Methylopila capsulata</name>
    <dbReference type="NCBI Taxonomy" id="61654"/>
    <lineage>
        <taxon>Bacteria</taxon>
        <taxon>Pseudomonadati</taxon>
        <taxon>Pseudomonadota</taxon>
        <taxon>Alphaproteobacteria</taxon>
        <taxon>Hyphomicrobiales</taxon>
        <taxon>Methylopilaceae</taxon>
        <taxon>Methylopila</taxon>
    </lineage>
</organism>
<evidence type="ECO:0000313" key="4">
    <source>
        <dbReference type="EMBL" id="MBM7853347.1"/>
    </source>
</evidence>
<keyword evidence="1" id="KW-0472">Membrane</keyword>
<dbReference type="AlphaFoldDB" id="A0A9W6IVS6"/>
<dbReference type="InterPro" id="IPR009936">
    <property type="entry name" value="DUF1468"/>
</dbReference>
<reference evidence="3" key="1">
    <citation type="journal article" date="2014" name="Int. J. Syst. Evol. Microbiol.">
        <title>Complete genome sequence of Corynebacterium casei LMG S-19264T (=DSM 44701T), isolated from a smear-ripened cheese.</title>
        <authorList>
            <consortium name="US DOE Joint Genome Institute (JGI-PGF)"/>
            <person name="Walter F."/>
            <person name="Albersmeier A."/>
            <person name="Kalinowski J."/>
            <person name="Ruckert C."/>
        </authorList>
    </citation>
    <scope>NUCLEOTIDE SEQUENCE</scope>
    <source>
        <strain evidence="3">VKM B-1606</strain>
    </source>
</reference>
<keyword evidence="1" id="KW-0812">Transmembrane</keyword>
<dbReference type="Proteomes" id="UP001143400">
    <property type="component" value="Unassembled WGS sequence"/>
</dbReference>
<keyword evidence="1" id="KW-1133">Transmembrane helix</keyword>
<evidence type="ECO:0000259" key="2">
    <source>
        <dbReference type="Pfam" id="PF07331"/>
    </source>
</evidence>
<feature type="transmembrane region" description="Helical" evidence="1">
    <location>
        <begin position="40"/>
        <end position="61"/>
    </location>
</feature>
<evidence type="ECO:0000313" key="5">
    <source>
        <dbReference type="Proteomes" id="UP000758856"/>
    </source>
</evidence>
<dbReference type="EMBL" id="JAFBCY010000004">
    <property type="protein sequence ID" value="MBM7853347.1"/>
    <property type="molecule type" value="Genomic_DNA"/>
</dbReference>
<dbReference type="Proteomes" id="UP000758856">
    <property type="component" value="Unassembled WGS sequence"/>
</dbReference>
<proteinExistence type="predicted"/>
<protein>
    <submittedName>
        <fullName evidence="4">ABC-type antimicrobial peptide transport system permease subunit</fullName>
    </submittedName>
    <submittedName>
        <fullName evidence="3">Membrane protein</fullName>
    </submittedName>
</protein>
<feature type="transmembrane region" description="Helical" evidence="1">
    <location>
        <begin position="12"/>
        <end position="34"/>
    </location>
</feature>
<feature type="transmembrane region" description="Helical" evidence="1">
    <location>
        <begin position="113"/>
        <end position="139"/>
    </location>
</feature>
<dbReference type="Pfam" id="PF07331">
    <property type="entry name" value="TctB"/>
    <property type="match status" value="1"/>
</dbReference>
<name>A0A9W6IVS6_9HYPH</name>
<feature type="transmembrane region" description="Helical" evidence="1">
    <location>
        <begin position="73"/>
        <end position="93"/>
    </location>
</feature>
<gene>
    <name evidence="3" type="ORF">GCM10008170_34580</name>
    <name evidence="4" type="ORF">JOD31_003598</name>
</gene>
<accession>A0A9W6IVS6</accession>
<evidence type="ECO:0000313" key="3">
    <source>
        <dbReference type="EMBL" id="GLK57438.1"/>
    </source>
</evidence>
<keyword evidence="5" id="KW-1185">Reference proteome</keyword>
<reference evidence="4 5" key="2">
    <citation type="submission" date="2021-01" db="EMBL/GenBank/DDBJ databases">
        <title>Genomic Encyclopedia of Type Strains, Phase IV (KMG-IV): sequencing the most valuable type-strain genomes for metagenomic binning, comparative biology and taxonomic classification.</title>
        <authorList>
            <person name="Goeker M."/>
        </authorList>
    </citation>
    <scope>NUCLEOTIDE SEQUENCE [LARGE SCALE GENOMIC DNA]</scope>
    <source>
        <strain evidence="4 5">DSM 6130</strain>
    </source>
</reference>
<evidence type="ECO:0000313" key="6">
    <source>
        <dbReference type="Proteomes" id="UP001143400"/>
    </source>
</evidence>
<sequence length="150" mass="15423">MQINTRDAAAGVIFIVIAGLFALGTQELTIGTALRMGPGYFPLVLAGVLGLIGFITLFKAVGKAPSPMTGVPWRGLILILGAPVVFGLTLRGLGLGPATALVVAISAFASRRATLVMAASLTVGLTIFCVLVFSFGLGLPVPRIGPWLTF</sequence>
<comment type="caution">
    <text evidence="3">The sequence shown here is derived from an EMBL/GenBank/DDBJ whole genome shotgun (WGS) entry which is preliminary data.</text>
</comment>
<dbReference type="EMBL" id="BSFF01000010">
    <property type="protein sequence ID" value="GLK57438.1"/>
    <property type="molecule type" value="Genomic_DNA"/>
</dbReference>
<dbReference type="RefSeq" id="WP_204951789.1">
    <property type="nucleotide sequence ID" value="NZ_BSFF01000010.1"/>
</dbReference>
<evidence type="ECO:0000256" key="1">
    <source>
        <dbReference type="SAM" id="Phobius"/>
    </source>
</evidence>